<evidence type="ECO:0000313" key="3">
    <source>
        <dbReference type="Proteomes" id="UP001519287"/>
    </source>
</evidence>
<reference evidence="2 3" key="1">
    <citation type="submission" date="2021-03" db="EMBL/GenBank/DDBJ databases">
        <title>Genomic Encyclopedia of Type Strains, Phase IV (KMG-IV): sequencing the most valuable type-strain genomes for metagenomic binning, comparative biology and taxonomic classification.</title>
        <authorList>
            <person name="Goeker M."/>
        </authorList>
    </citation>
    <scope>NUCLEOTIDE SEQUENCE [LARGE SCALE GENOMIC DNA]</scope>
    <source>
        <strain evidence="2 3">DSM 26048</strain>
    </source>
</reference>
<dbReference type="InterPro" id="IPR028973">
    <property type="entry name" value="PhnB-like"/>
</dbReference>
<dbReference type="SUPFAM" id="SSF54593">
    <property type="entry name" value="Glyoxalase/Bleomycin resistance protein/Dihydroxybiphenyl dioxygenase"/>
    <property type="match status" value="1"/>
</dbReference>
<dbReference type="PANTHER" id="PTHR33990">
    <property type="entry name" value="PROTEIN YJDN-RELATED"/>
    <property type="match status" value="1"/>
</dbReference>
<dbReference type="InterPro" id="IPR004360">
    <property type="entry name" value="Glyas_Fos-R_dOase_dom"/>
</dbReference>
<dbReference type="Gene3D" id="3.10.180.10">
    <property type="entry name" value="2,3-Dihydroxybiphenyl 1,2-Dioxygenase, domain 1"/>
    <property type="match status" value="1"/>
</dbReference>
<name>A0ABS4J9P8_9BACL</name>
<protein>
    <submittedName>
        <fullName evidence="2">PhnB protein</fullName>
    </submittedName>
</protein>
<feature type="domain" description="Glyoxalase/fosfomycin resistance/dioxygenase" evidence="1">
    <location>
        <begin position="8"/>
        <end position="135"/>
    </location>
</feature>
<proteinExistence type="predicted"/>
<dbReference type="CDD" id="cd06588">
    <property type="entry name" value="PhnB_like"/>
    <property type="match status" value="1"/>
</dbReference>
<dbReference type="InterPro" id="IPR029068">
    <property type="entry name" value="Glyas_Bleomycin-R_OHBP_Dase"/>
</dbReference>
<evidence type="ECO:0000313" key="2">
    <source>
        <dbReference type="EMBL" id="MBP1995444.1"/>
    </source>
</evidence>
<dbReference type="Pfam" id="PF00903">
    <property type="entry name" value="Glyoxalase"/>
    <property type="match status" value="1"/>
</dbReference>
<dbReference type="EMBL" id="JAGGLB010000034">
    <property type="protein sequence ID" value="MBP1995444.1"/>
    <property type="molecule type" value="Genomic_DNA"/>
</dbReference>
<comment type="caution">
    <text evidence="2">The sequence shown here is derived from an EMBL/GenBank/DDBJ whole genome shotgun (WGS) entry which is preliminary data.</text>
</comment>
<organism evidence="2 3">
    <name type="scientific">Paenibacillus eucommiae</name>
    <dbReference type="NCBI Taxonomy" id="1355755"/>
    <lineage>
        <taxon>Bacteria</taxon>
        <taxon>Bacillati</taxon>
        <taxon>Bacillota</taxon>
        <taxon>Bacilli</taxon>
        <taxon>Bacillales</taxon>
        <taxon>Paenibacillaceae</taxon>
        <taxon>Paenibacillus</taxon>
    </lineage>
</organism>
<gene>
    <name evidence="2" type="ORF">J2Z66_007086</name>
</gene>
<evidence type="ECO:0000259" key="1">
    <source>
        <dbReference type="Pfam" id="PF00903"/>
    </source>
</evidence>
<dbReference type="RefSeq" id="WP_209977248.1">
    <property type="nucleotide sequence ID" value="NZ_JAGGLB010000034.1"/>
</dbReference>
<sequence length="141" mass="15652">MSLQLNCFIMLDGHAEEAIEFYEKSLGAKILFKQTLGEGPENPDNPLSADEKKRIAHSVLHVGETEIMVSDTAPGQPLQRGNQVNICITTSDTEVSKQIYTALQQDGQIDLPLEATYFSPAYGMITDKFGVTFQIFTKRPQ</sequence>
<keyword evidence="3" id="KW-1185">Reference proteome</keyword>
<dbReference type="Proteomes" id="UP001519287">
    <property type="component" value="Unassembled WGS sequence"/>
</dbReference>
<accession>A0ABS4J9P8</accession>
<dbReference type="PANTHER" id="PTHR33990:SF1">
    <property type="entry name" value="PROTEIN YJDN"/>
    <property type="match status" value="1"/>
</dbReference>